<accession>A0AAW1LZU2</accession>
<evidence type="ECO:0000256" key="1">
    <source>
        <dbReference type="ARBA" id="ARBA00007513"/>
    </source>
</evidence>
<feature type="binding site" evidence="5">
    <location>
        <position position="102"/>
    </location>
    <ligand>
        <name>Fe cation</name>
        <dbReference type="ChEBI" id="CHEBI:24875"/>
        <label>1</label>
    </ligand>
</feature>
<keyword evidence="9" id="KW-1185">Reference proteome</keyword>
<dbReference type="GO" id="GO:0008198">
    <property type="term" value="F:ferrous iron binding"/>
    <property type="evidence" value="ECO:0007669"/>
    <property type="project" value="TreeGrafter"/>
</dbReference>
<evidence type="ECO:0000313" key="9">
    <source>
        <dbReference type="Proteomes" id="UP001458880"/>
    </source>
</evidence>
<reference evidence="8 9" key="1">
    <citation type="journal article" date="2024" name="BMC Genomics">
        <title>De novo assembly and annotation of Popillia japonica's genome with initial clues to its potential as an invasive pest.</title>
        <authorList>
            <person name="Cucini C."/>
            <person name="Boschi S."/>
            <person name="Funari R."/>
            <person name="Cardaioli E."/>
            <person name="Iannotti N."/>
            <person name="Marturano G."/>
            <person name="Paoli F."/>
            <person name="Bruttini M."/>
            <person name="Carapelli A."/>
            <person name="Frati F."/>
            <person name="Nardi F."/>
        </authorList>
    </citation>
    <scope>NUCLEOTIDE SEQUENCE [LARGE SCALE GENOMIC DNA]</scope>
    <source>
        <strain evidence="8">DMR45628</strain>
    </source>
</reference>
<dbReference type="CDD" id="cd01056">
    <property type="entry name" value="Euk_Ferritin"/>
    <property type="match status" value="1"/>
</dbReference>
<proteinExistence type="inferred from homology"/>
<dbReference type="SUPFAM" id="SSF47240">
    <property type="entry name" value="Ferritin-like"/>
    <property type="match status" value="1"/>
</dbReference>
<dbReference type="InterPro" id="IPR008331">
    <property type="entry name" value="Ferritin_DPS_dom"/>
</dbReference>
<dbReference type="PANTHER" id="PTHR11431:SF75">
    <property type="entry name" value="FERRITIN"/>
    <property type="match status" value="1"/>
</dbReference>
<dbReference type="InterPro" id="IPR009040">
    <property type="entry name" value="Ferritin-like_diiron"/>
</dbReference>
<feature type="binding site" evidence="5">
    <location>
        <position position="137"/>
    </location>
    <ligand>
        <name>Fe cation</name>
        <dbReference type="ChEBI" id="CHEBI:24875"/>
        <label>1</label>
    </ligand>
</feature>
<dbReference type="EC" id="1.16.3.1" evidence="6"/>
<dbReference type="Gene3D" id="1.20.1260.10">
    <property type="match status" value="1"/>
</dbReference>
<dbReference type="Proteomes" id="UP001458880">
    <property type="component" value="Unassembled WGS sequence"/>
</dbReference>
<organism evidence="8 9">
    <name type="scientific">Popillia japonica</name>
    <name type="common">Japanese beetle</name>
    <dbReference type="NCBI Taxonomy" id="7064"/>
    <lineage>
        <taxon>Eukaryota</taxon>
        <taxon>Metazoa</taxon>
        <taxon>Ecdysozoa</taxon>
        <taxon>Arthropoda</taxon>
        <taxon>Hexapoda</taxon>
        <taxon>Insecta</taxon>
        <taxon>Pterygota</taxon>
        <taxon>Neoptera</taxon>
        <taxon>Endopterygota</taxon>
        <taxon>Coleoptera</taxon>
        <taxon>Polyphaga</taxon>
        <taxon>Scarabaeiformia</taxon>
        <taxon>Scarabaeidae</taxon>
        <taxon>Rutelinae</taxon>
        <taxon>Popillia</taxon>
    </lineage>
</organism>
<dbReference type="GO" id="GO:0004322">
    <property type="term" value="F:ferroxidase activity"/>
    <property type="evidence" value="ECO:0007669"/>
    <property type="project" value="UniProtKB-EC"/>
</dbReference>
<feature type="binding site" evidence="5">
    <location>
        <position position="215"/>
    </location>
    <ligand>
        <name>Fe cation</name>
        <dbReference type="ChEBI" id="CHEBI:24875"/>
        <label>1</label>
    </ligand>
</feature>
<dbReference type="Pfam" id="PF00210">
    <property type="entry name" value="Ferritin"/>
    <property type="match status" value="1"/>
</dbReference>
<dbReference type="InterPro" id="IPR001519">
    <property type="entry name" value="Ferritin"/>
</dbReference>
<keyword evidence="4 5" id="KW-0408">Iron</keyword>
<evidence type="ECO:0000256" key="6">
    <source>
        <dbReference type="RuleBase" id="RU361145"/>
    </source>
</evidence>
<feature type="binding site" evidence="5">
    <location>
        <position position="140"/>
    </location>
    <ligand>
        <name>Fe cation</name>
        <dbReference type="ChEBI" id="CHEBI:24875"/>
        <label>1</label>
    </ligand>
</feature>
<keyword evidence="2 6" id="KW-0409">Iron storage</keyword>
<dbReference type="PANTHER" id="PTHR11431">
    <property type="entry name" value="FERRITIN"/>
    <property type="match status" value="1"/>
</dbReference>
<dbReference type="EMBL" id="JASPKY010000078">
    <property type="protein sequence ID" value="KAK9739134.1"/>
    <property type="molecule type" value="Genomic_DNA"/>
</dbReference>
<dbReference type="AlphaFoldDB" id="A0AAW1LZU2"/>
<evidence type="ECO:0000256" key="4">
    <source>
        <dbReference type="ARBA" id="ARBA00023004"/>
    </source>
</evidence>
<keyword evidence="6" id="KW-0560">Oxidoreductase</keyword>
<evidence type="ECO:0000259" key="7">
    <source>
        <dbReference type="PROSITE" id="PS50905"/>
    </source>
</evidence>
<dbReference type="InterPro" id="IPR009078">
    <property type="entry name" value="Ferritin-like_SF"/>
</dbReference>
<dbReference type="InterPro" id="IPR012347">
    <property type="entry name" value="Ferritin-like"/>
</dbReference>
<sequence>MLLFKSFQNYVRAKLFQKLIQDTFNNGSFFSTIPSNQSIWNNIIKNLKSEKKLLNELEIVLHSKNQYSSDGSDCTNDENPLDTKYHYHADIENAVNKQINAEFTAAYAYLGLACYFGRSNVGLLGTQKFFMDMYNEEVDHGMTLIKFQEMRGGNVKIGTLKPSTCEGCSILSSLRISLCMEKEITEQLLKVIESAKKMDDIRTVDFLTNEFIKEQMESIRQLGILISMAEMIGDSGLSQYFMDLKLKSSGGHSK</sequence>
<comment type="function">
    <text evidence="6">Stores iron in a soluble, non-toxic, readily available form. Important for iron homeostasis. Iron is taken up in the ferrous form and deposited as ferric hydroxides after oxidation.</text>
</comment>
<feature type="domain" description="Ferritin-like diiron" evidence="7">
    <location>
        <begin position="85"/>
        <end position="233"/>
    </location>
</feature>
<dbReference type="GO" id="GO:0008199">
    <property type="term" value="F:ferric iron binding"/>
    <property type="evidence" value="ECO:0007669"/>
    <property type="project" value="InterPro"/>
</dbReference>
<gene>
    <name evidence="8" type="ORF">QE152_g9229</name>
</gene>
<dbReference type="PROSITE" id="PS50905">
    <property type="entry name" value="FERRITIN_LIKE"/>
    <property type="match status" value="1"/>
</dbReference>
<comment type="caution">
    <text evidence="8">The sequence shown here is derived from an EMBL/GenBank/DDBJ whole genome shotgun (WGS) entry which is preliminary data.</text>
</comment>
<dbReference type="GO" id="GO:0006879">
    <property type="term" value="P:intracellular iron ion homeostasis"/>
    <property type="evidence" value="ECO:0007669"/>
    <property type="project" value="UniProtKB-KW"/>
</dbReference>
<dbReference type="GO" id="GO:0006826">
    <property type="term" value="P:iron ion transport"/>
    <property type="evidence" value="ECO:0007669"/>
    <property type="project" value="InterPro"/>
</dbReference>
<keyword evidence="3 5" id="KW-0479">Metal-binding</keyword>
<evidence type="ECO:0000256" key="2">
    <source>
        <dbReference type="ARBA" id="ARBA00022434"/>
    </source>
</evidence>
<evidence type="ECO:0000313" key="8">
    <source>
        <dbReference type="EMBL" id="KAK9739134.1"/>
    </source>
</evidence>
<protein>
    <recommendedName>
        <fullName evidence="6">Ferritin</fullName>
        <ecNumber evidence="6">1.16.3.1</ecNumber>
    </recommendedName>
</protein>
<feature type="binding site" evidence="5">
    <location>
        <position position="181"/>
    </location>
    <ligand>
        <name>Fe cation</name>
        <dbReference type="ChEBI" id="CHEBI:24875"/>
        <label>1</label>
    </ligand>
</feature>
<evidence type="ECO:0000256" key="3">
    <source>
        <dbReference type="ARBA" id="ARBA00022723"/>
    </source>
</evidence>
<comment type="catalytic activity">
    <reaction evidence="6">
        <text>4 Fe(2+) + O2 + 4 H(+) = 4 Fe(3+) + 2 H2O</text>
        <dbReference type="Rhea" id="RHEA:11148"/>
        <dbReference type="ChEBI" id="CHEBI:15377"/>
        <dbReference type="ChEBI" id="CHEBI:15378"/>
        <dbReference type="ChEBI" id="CHEBI:15379"/>
        <dbReference type="ChEBI" id="CHEBI:29033"/>
        <dbReference type="ChEBI" id="CHEBI:29034"/>
        <dbReference type="EC" id="1.16.3.1"/>
    </reaction>
</comment>
<comment type="similarity">
    <text evidence="1 6">Belongs to the ferritin family.</text>
</comment>
<name>A0AAW1LZU2_POPJA</name>
<dbReference type="GO" id="GO:0005737">
    <property type="term" value="C:cytoplasm"/>
    <property type="evidence" value="ECO:0007669"/>
    <property type="project" value="TreeGrafter"/>
</dbReference>
<evidence type="ECO:0000256" key="5">
    <source>
        <dbReference type="PIRSR" id="PIRSR601519-1"/>
    </source>
</evidence>